<dbReference type="AlphaFoldDB" id="A0A2N8KY87"/>
<sequence length="245" mass="26733">MNLPTPPQAHTERKALVLFSGGQDSTACLAWALNRYAAVETLGFDYGQRHRVELECRQTVRRELAAQFPAWAAKLGEDHVLDLSLLSQISSTALTEDRAIEMQANGLPNTFVPGRNLLFLTFAATLAYRRGASVLVGGMCETDYSGYPDCRDNTLKALQVALSLGLDTPMTLETPLMFITKAQTWALTESLGGAALNELVVEHTHTCYLGERSQRHAWGYGCGSCPACELRARGHDEFLALKAGA</sequence>
<feature type="binding site" evidence="11">
    <location>
        <position position="225"/>
    </location>
    <ligand>
        <name>Zn(2+)</name>
        <dbReference type="ChEBI" id="CHEBI:29105"/>
    </ligand>
</feature>
<reference evidence="12 13" key="1">
    <citation type="submission" date="2018-01" db="EMBL/GenBank/DDBJ databases">
        <title>Draft genome sequence of Paucibacter aquatile CR182 isolated from freshwater of the Nakdong River.</title>
        <authorList>
            <person name="Choi A."/>
            <person name="Chung E.J."/>
        </authorList>
    </citation>
    <scope>NUCLEOTIDE SEQUENCE [LARGE SCALE GENOMIC DNA]</scope>
    <source>
        <strain evidence="12 13">CR182</strain>
    </source>
</reference>
<keyword evidence="13" id="KW-1185">Reference proteome</keyword>
<dbReference type="HAMAP" id="MF_01633">
    <property type="entry name" value="QueC"/>
    <property type="match status" value="1"/>
</dbReference>
<feature type="binding site" evidence="11">
    <location>
        <position position="228"/>
    </location>
    <ligand>
        <name>Zn(2+)</name>
        <dbReference type="ChEBI" id="CHEBI:29105"/>
    </ligand>
</feature>
<comment type="caution">
    <text evidence="12">The sequence shown here is derived from an EMBL/GenBank/DDBJ whole genome shotgun (WGS) entry which is preliminary data.</text>
</comment>
<dbReference type="GO" id="GO:0016879">
    <property type="term" value="F:ligase activity, forming carbon-nitrogen bonds"/>
    <property type="evidence" value="ECO:0007669"/>
    <property type="project" value="UniProtKB-UniRule"/>
</dbReference>
<keyword evidence="3 11" id="KW-0479">Metal-binding</keyword>
<keyword evidence="6 11" id="KW-0862">Zinc</keyword>
<dbReference type="Pfam" id="PF06508">
    <property type="entry name" value="QueC"/>
    <property type="match status" value="1"/>
</dbReference>
<dbReference type="EMBL" id="POSP01000003">
    <property type="protein sequence ID" value="PND38425.1"/>
    <property type="molecule type" value="Genomic_DNA"/>
</dbReference>
<dbReference type="EC" id="6.3.4.20" evidence="9 11"/>
<dbReference type="InterPro" id="IPR018317">
    <property type="entry name" value="QueC"/>
</dbReference>
<dbReference type="NCBIfam" id="TIGR00364">
    <property type="entry name" value="7-cyano-7-deazaguanine synthase QueC"/>
    <property type="match status" value="1"/>
</dbReference>
<dbReference type="OrthoDB" id="9789567at2"/>
<evidence type="ECO:0000256" key="2">
    <source>
        <dbReference type="ARBA" id="ARBA00022598"/>
    </source>
</evidence>
<dbReference type="PANTHER" id="PTHR42914">
    <property type="entry name" value="7-CYANO-7-DEAZAGUANINE SYNTHASE"/>
    <property type="match status" value="1"/>
</dbReference>
<dbReference type="GO" id="GO:0008616">
    <property type="term" value="P:tRNA queuosine(34) biosynthetic process"/>
    <property type="evidence" value="ECO:0007669"/>
    <property type="project" value="UniProtKB-UniRule"/>
</dbReference>
<feature type="binding site" evidence="11">
    <location>
        <position position="207"/>
    </location>
    <ligand>
        <name>Zn(2+)</name>
        <dbReference type="ChEBI" id="CHEBI:29105"/>
    </ligand>
</feature>
<dbReference type="Gene3D" id="3.40.50.620">
    <property type="entry name" value="HUPs"/>
    <property type="match status" value="1"/>
</dbReference>
<evidence type="ECO:0000256" key="4">
    <source>
        <dbReference type="ARBA" id="ARBA00022741"/>
    </source>
</evidence>
<evidence type="ECO:0000256" key="5">
    <source>
        <dbReference type="ARBA" id="ARBA00022785"/>
    </source>
</evidence>
<comment type="pathway">
    <text evidence="1 11">Purine metabolism; 7-cyano-7-deazaguanine biosynthesis.</text>
</comment>
<dbReference type="PIRSF" id="PIRSF006293">
    <property type="entry name" value="ExsB"/>
    <property type="match status" value="1"/>
</dbReference>
<keyword evidence="7 11" id="KW-0067">ATP-binding</keyword>
<evidence type="ECO:0000256" key="7">
    <source>
        <dbReference type="ARBA" id="ARBA00022840"/>
    </source>
</evidence>
<dbReference type="PANTHER" id="PTHR42914:SF1">
    <property type="entry name" value="7-CYANO-7-DEAZAGUANINE SYNTHASE"/>
    <property type="match status" value="1"/>
</dbReference>
<dbReference type="SUPFAM" id="SSF52402">
    <property type="entry name" value="Adenine nucleotide alpha hydrolases-like"/>
    <property type="match status" value="1"/>
</dbReference>
<dbReference type="GO" id="GO:0005524">
    <property type="term" value="F:ATP binding"/>
    <property type="evidence" value="ECO:0007669"/>
    <property type="project" value="UniProtKB-UniRule"/>
</dbReference>
<accession>A0A2N8KY87</accession>
<dbReference type="GO" id="GO:0008270">
    <property type="term" value="F:zinc ion binding"/>
    <property type="evidence" value="ECO:0007669"/>
    <property type="project" value="UniProtKB-UniRule"/>
</dbReference>
<comment type="similarity">
    <text evidence="8 11">Belongs to the QueC family.</text>
</comment>
<evidence type="ECO:0000256" key="8">
    <source>
        <dbReference type="ARBA" id="ARBA00037993"/>
    </source>
</evidence>
<dbReference type="Proteomes" id="UP000235916">
    <property type="component" value="Unassembled WGS sequence"/>
</dbReference>
<evidence type="ECO:0000256" key="11">
    <source>
        <dbReference type="HAMAP-Rule" id="MF_01633"/>
    </source>
</evidence>
<comment type="catalytic activity">
    <reaction evidence="10 11">
        <text>7-carboxy-7-carbaguanine + NH4(+) + 2 ATP = 7-cyano-7-carbaguanine + 2 AMP + 2 diphosphate + 2 H(+)</text>
        <dbReference type="Rhea" id="RHEA:27982"/>
        <dbReference type="ChEBI" id="CHEBI:15378"/>
        <dbReference type="ChEBI" id="CHEBI:28938"/>
        <dbReference type="ChEBI" id="CHEBI:30616"/>
        <dbReference type="ChEBI" id="CHEBI:33019"/>
        <dbReference type="ChEBI" id="CHEBI:45075"/>
        <dbReference type="ChEBI" id="CHEBI:61036"/>
        <dbReference type="ChEBI" id="CHEBI:456215"/>
        <dbReference type="EC" id="6.3.4.20"/>
    </reaction>
</comment>
<evidence type="ECO:0000256" key="9">
    <source>
        <dbReference type="ARBA" id="ARBA00039149"/>
    </source>
</evidence>
<evidence type="ECO:0000313" key="12">
    <source>
        <dbReference type="EMBL" id="PND38425.1"/>
    </source>
</evidence>
<feature type="binding site" evidence="11">
    <location>
        <position position="222"/>
    </location>
    <ligand>
        <name>Zn(2+)</name>
        <dbReference type="ChEBI" id="CHEBI:29105"/>
    </ligand>
</feature>
<evidence type="ECO:0000256" key="10">
    <source>
        <dbReference type="ARBA" id="ARBA00047890"/>
    </source>
</evidence>
<dbReference type="InterPro" id="IPR014729">
    <property type="entry name" value="Rossmann-like_a/b/a_fold"/>
</dbReference>
<proteinExistence type="inferred from homology"/>
<evidence type="ECO:0000313" key="13">
    <source>
        <dbReference type="Proteomes" id="UP000235916"/>
    </source>
</evidence>
<protein>
    <recommendedName>
        <fullName evidence="9 11">7-cyano-7-deazaguanine synthase</fullName>
        <ecNumber evidence="9 11">6.3.4.20</ecNumber>
    </recommendedName>
    <alternativeName>
        <fullName evidence="11">7-cyano-7-carbaguanine synthase</fullName>
    </alternativeName>
    <alternativeName>
        <fullName evidence="11">PreQ(0) synthase</fullName>
    </alternativeName>
    <alternativeName>
        <fullName evidence="11">Queuosine biosynthesis protein QueC</fullName>
    </alternativeName>
</protein>
<name>A0A2N8KY87_9BURK</name>
<evidence type="ECO:0000256" key="6">
    <source>
        <dbReference type="ARBA" id="ARBA00022833"/>
    </source>
</evidence>
<dbReference type="UniPathway" id="UPA00391"/>
<dbReference type="RefSeq" id="WP_102768344.1">
    <property type="nucleotide sequence ID" value="NZ_POSP01000003.1"/>
</dbReference>
<comment type="function">
    <text evidence="11">Catalyzes the ATP-dependent conversion of 7-carboxy-7-deazaguanine (CDG) to 7-cyano-7-deazaguanine (preQ(0)).</text>
</comment>
<keyword evidence="5 11" id="KW-0671">Queuosine biosynthesis</keyword>
<evidence type="ECO:0000256" key="3">
    <source>
        <dbReference type="ARBA" id="ARBA00022723"/>
    </source>
</evidence>
<gene>
    <name evidence="11 12" type="primary">queC</name>
    <name evidence="12" type="ORF">C1O66_13425</name>
</gene>
<keyword evidence="2 11" id="KW-0436">Ligase</keyword>
<evidence type="ECO:0000256" key="1">
    <source>
        <dbReference type="ARBA" id="ARBA00005061"/>
    </source>
</evidence>
<dbReference type="CDD" id="cd01995">
    <property type="entry name" value="QueC-like"/>
    <property type="match status" value="1"/>
</dbReference>
<comment type="cofactor">
    <cofactor evidence="11">
        <name>Zn(2+)</name>
        <dbReference type="ChEBI" id="CHEBI:29105"/>
    </cofactor>
    <text evidence="11">Binds 1 zinc ion per subunit.</text>
</comment>
<keyword evidence="4 11" id="KW-0547">Nucleotide-binding</keyword>
<feature type="binding site" evidence="11">
    <location>
        <begin position="19"/>
        <end position="29"/>
    </location>
    <ligand>
        <name>ATP</name>
        <dbReference type="ChEBI" id="CHEBI:30616"/>
    </ligand>
</feature>
<organism evidence="12 13">
    <name type="scientific">Kinneretia aquatilis</name>
    <dbReference type="NCBI Taxonomy" id="2070761"/>
    <lineage>
        <taxon>Bacteria</taxon>
        <taxon>Pseudomonadati</taxon>
        <taxon>Pseudomonadota</taxon>
        <taxon>Betaproteobacteria</taxon>
        <taxon>Burkholderiales</taxon>
        <taxon>Sphaerotilaceae</taxon>
        <taxon>Roseateles</taxon>
    </lineage>
</organism>